<feature type="domain" description="3-hydroxyisobutyrate dehydrogenase-like NAD-binding" evidence="2">
    <location>
        <begin position="313"/>
        <end position="435"/>
    </location>
</feature>
<dbReference type="EMBL" id="LASV01000765">
    <property type="protein sequence ID" value="KKA16461.1"/>
    <property type="molecule type" value="Genomic_DNA"/>
</dbReference>
<comment type="caution">
    <text evidence="3">The sequence shown here is derived from an EMBL/GenBank/DDBJ whole genome shotgun (WGS) entry which is preliminary data.</text>
</comment>
<keyword evidence="4" id="KW-1185">Reference proteome</keyword>
<dbReference type="Pfam" id="PF14833">
    <property type="entry name" value="NAD_binding_11"/>
    <property type="match status" value="2"/>
</dbReference>
<dbReference type="OrthoDB" id="48988at2759"/>
<dbReference type="Gene3D" id="3.40.50.720">
    <property type="entry name" value="NAD(P)-binding Rossmann-like Domain"/>
    <property type="match status" value="1"/>
</dbReference>
<dbReference type="InterPro" id="IPR002204">
    <property type="entry name" value="3-OH-isobutyrate_DH-rel_CS"/>
</dbReference>
<dbReference type="InterPro" id="IPR006115">
    <property type="entry name" value="6PGDH_NADP-bd"/>
</dbReference>
<dbReference type="GeneID" id="25321851"/>
<dbReference type="Gene3D" id="1.10.1040.10">
    <property type="entry name" value="N-(1-d-carboxylethyl)-l-norvaline Dehydrogenase, domain 2"/>
    <property type="match status" value="2"/>
</dbReference>
<dbReference type="AlphaFoldDB" id="A0A0F4YER5"/>
<dbReference type="Pfam" id="PF03446">
    <property type="entry name" value="NAD_binding_2"/>
    <property type="match status" value="1"/>
</dbReference>
<dbReference type="GO" id="GO:0050661">
    <property type="term" value="F:NADP binding"/>
    <property type="evidence" value="ECO:0007669"/>
    <property type="project" value="InterPro"/>
</dbReference>
<dbReference type="InterPro" id="IPR029154">
    <property type="entry name" value="HIBADH-like_NADP-bd"/>
</dbReference>
<evidence type="ECO:0000313" key="4">
    <source>
        <dbReference type="Proteomes" id="UP000053958"/>
    </source>
</evidence>
<dbReference type="Proteomes" id="UP000053958">
    <property type="component" value="Unassembled WGS sequence"/>
</dbReference>
<dbReference type="PANTHER" id="PTHR43060:SF17">
    <property type="entry name" value="L-THREONATE DEHYDROGENASE"/>
    <property type="match status" value="1"/>
</dbReference>
<feature type="domain" description="6-phosphogluconate dehydrogenase NADP-binding" evidence="1">
    <location>
        <begin position="5"/>
        <end position="163"/>
    </location>
</feature>
<evidence type="ECO:0000313" key="3">
    <source>
        <dbReference type="EMBL" id="KKA16461.1"/>
    </source>
</evidence>
<accession>A0A0F4YER5</accession>
<evidence type="ECO:0000259" key="1">
    <source>
        <dbReference type="Pfam" id="PF03446"/>
    </source>
</evidence>
<organism evidence="3 4">
    <name type="scientific">Rasamsonia emersonii (strain ATCC 16479 / CBS 393.64 / IMI 116815)</name>
    <dbReference type="NCBI Taxonomy" id="1408163"/>
    <lineage>
        <taxon>Eukaryota</taxon>
        <taxon>Fungi</taxon>
        <taxon>Dikarya</taxon>
        <taxon>Ascomycota</taxon>
        <taxon>Pezizomycotina</taxon>
        <taxon>Eurotiomycetes</taxon>
        <taxon>Eurotiomycetidae</taxon>
        <taxon>Eurotiales</taxon>
        <taxon>Trichocomaceae</taxon>
        <taxon>Rasamsonia</taxon>
    </lineage>
</organism>
<dbReference type="RefSeq" id="XP_013323073.1">
    <property type="nucleotide sequence ID" value="XM_013467619.1"/>
</dbReference>
<dbReference type="GO" id="GO:0051287">
    <property type="term" value="F:NAD binding"/>
    <property type="evidence" value="ECO:0007669"/>
    <property type="project" value="InterPro"/>
</dbReference>
<dbReference type="InterPro" id="IPR013328">
    <property type="entry name" value="6PGD_dom2"/>
</dbReference>
<dbReference type="GO" id="GO:0008442">
    <property type="term" value="F:3-hydroxyisobutyrate dehydrogenase activity"/>
    <property type="evidence" value="ECO:0007669"/>
    <property type="project" value="UniProtKB-EC"/>
</dbReference>
<dbReference type="SUPFAM" id="SSF48179">
    <property type="entry name" value="6-phosphogluconate dehydrogenase C-terminal domain-like"/>
    <property type="match status" value="2"/>
</dbReference>
<sequence length="438" mass="46858">MSKPTIGFVGLGAMGFGMATHLVKQGYTVKGYDVFPKSVERFKEAGGVPCSSLAESAEGSLYYVCMVASAPQVQEVLFNEQTGIAKVLPHGATFILCSTVPSTYAQSVEKELKARGRDDIYFIDSPVSGGAKRAADGTLSIMAGASDAALEKGRFLLQEMADTSKLYLVPGGIGAGSNMKMVHQVLAGIHILGASEAMGLAARLGLDARTTADAIITSDAWTWMHENRLPRMLEEDWNPGASALTIILKDVGIITSVARQHQFPTPLSSTAEQTYLTGLVYGWGPKDDSAMVRMYYSEPITQVQVTKSPEEVAQGVKLVTDLMKYTNIAAAAEAIAFARYLKVDMQQFYELVVNAAGASKMFATLGKTMIEGIPTGAAPAGTQSIDDVVRELSAILQQARDLYCPLNLGTEALNLFLLAQRAGWGKEASTSVLKVWES</sequence>
<reference evidence="3 4" key="1">
    <citation type="submission" date="2015-04" db="EMBL/GenBank/DDBJ databases">
        <authorList>
            <person name="Heijne W.H."/>
            <person name="Fedorova N.D."/>
            <person name="Nierman W.C."/>
            <person name="Vollebregt A.W."/>
            <person name="Zhao Z."/>
            <person name="Wu L."/>
            <person name="Kumar M."/>
            <person name="Stam H."/>
            <person name="van den Berg M.A."/>
            <person name="Pel H.J."/>
        </authorList>
    </citation>
    <scope>NUCLEOTIDE SEQUENCE [LARGE SCALE GENOMIC DNA]</scope>
    <source>
        <strain evidence="3 4">CBS 393.64</strain>
    </source>
</reference>
<dbReference type="InterPro" id="IPR008927">
    <property type="entry name" value="6-PGluconate_DH-like_C_sf"/>
</dbReference>
<keyword evidence="3" id="KW-0560">Oxidoreductase</keyword>
<evidence type="ECO:0000259" key="2">
    <source>
        <dbReference type="Pfam" id="PF14833"/>
    </source>
</evidence>
<dbReference type="PANTHER" id="PTHR43060">
    <property type="entry name" value="3-HYDROXYISOBUTYRATE DEHYDROGENASE-LIKE 1, MITOCHONDRIAL-RELATED"/>
    <property type="match status" value="1"/>
</dbReference>
<protein>
    <submittedName>
        <fullName evidence="3">3-hydroxyisobutyrate dehydrogenase</fullName>
        <ecNumber evidence="3">1.1.1.31</ecNumber>
    </submittedName>
</protein>
<dbReference type="PROSITE" id="PS00895">
    <property type="entry name" value="3_HYDROXYISOBUT_DH"/>
    <property type="match status" value="1"/>
</dbReference>
<dbReference type="InterPro" id="IPR036291">
    <property type="entry name" value="NAD(P)-bd_dom_sf"/>
</dbReference>
<feature type="domain" description="3-hydroxyisobutyrate dehydrogenase-like NAD-binding" evidence="2">
    <location>
        <begin position="174"/>
        <end position="295"/>
    </location>
</feature>
<gene>
    <name evidence="3" type="ORF">T310_9937</name>
</gene>
<name>A0A0F4YER5_RASE3</name>
<proteinExistence type="predicted"/>
<dbReference type="EC" id="1.1.1.31" evidence="3"/>
<dbReference type="SUPFAM" id="SSF51735">
    <property type="entry name" value="NAD(P)-binding Rossmann-fold domains"/>
    <property type="match status" value="1"/>
</dbReference>
<dbReference type="STRING" id="1408163.A0A0F4YER5"/>